<dbReference type="CDD" id="cd00303">
    <property type="entry name" value="retropepsin_like"/>
    <property type="match status" value="1"/>
</dbReference>
<dbReference type="Pfam" id="PF24626">
    <property type="entry name" value="SH3_Tf2-1"/>
    <property type="match status" value="1"/>
</dbReference>
<dbReference type="PANTHER" id="PTHR12917">
    <property type="entry name" value="ASPARTYL PROTEASE DDI-RELATED"/>
    <property type="match status" value="1"/>
</dbReference>
<dbReference type="InterPro" id="IPR021109">
    <property type="entry name" value="Peptidase_aspartic_dom_sf"/>
</dbReference>
<dbReference type="AlphaFoldDB" id="A0A6V7P5L2"/>
<dbReference type="PROSITE" id="PS00141">
    <property type="entry name" value="ASP_PROTEASE"/>
    <property type="match status" value="1"/>
</dbReference>
<gene>
    <name evidence="3" type="ORF">CB5_LOCUS9159</name>
</gene>
<dbReference type="PANTHER" id="PTHR12917:SF18">
    <property type="entry name" value="DNA DAMAGE-INDUCIBLE PROTEIN 1-LIKE"/>
    <property type="match status" value="1"/>
</dbReference>
<feature type="region of interest" description="Disordered" evidence="1">
    <location>
        <begin position="358"/>
        <end position="380"/>
    </location>
</feature>
<dbReference type="Gene3D" id="2.40.50.40">
    <property type="match status" value="1"/>
</dbReference>
<protein>
    <recommendedName>
        <fullName evidence="2">Chromo domain-containing protein</fullName>
    </recommendedName>
</protein>
<dbReference type="Gene3D" id="2.40.70.10">
    <property type="entry name" value="Acid Proteases"/>
    <property type="match status" value="1"/>
</dbReference>
<dbReference type="InterPro" id="IPR023780">
    <property type="entry name" value="Chromo_domain"/>
</dbReference>
<feature type="compositionally biased region" description="Basic and acidic residues" evidence="1">
    <location>
        <begin position="419"/>
        <end position="435"/>
    </location>
</feature>
<dbReference type="SUPFAM" id="SSF54160">
    <property type="entry name" value="Chromo domain-like"/>
    <property type="match status" value="1"/>
</dbReference>
<name>A0A6V7P5L2_ANACO</name>
<dbReference type="InterPro" id="IPR001969">
    <property type="entry name" value="Aspartic_peptidase_AS"/>
</dbReference>
<dbReference type="GO" id="GO:0006508">
    <property type="term" value="P:proteolysis"/>
    <property type="evidence" value="ECO:0007669"/>
    <property type="project" value="InterPro"/>
</dbReference>
<accession>A0A6V7P5L2</accession>
<dbReference type="SUPFAM" id="SSF50630">
    <property type="entry name" value="Acid proteases"/>
    <property type="match status" value="1"/>
</dbReference>
<evidence type="ECO:0000313" key="3">
    <source>
        <dbReference type="EMBL" id="CAD1825948.1"/>
    </source>
</evidence>
<evidence type="ECO:0000256" key="1">
    <source>
        <dbReference type="SAM" id="MobiDB-lite"/>
    </source>
</evidence>
<feature type="domain" description="Chromo" evidence="2">
    <location>
        <begin position="382"/>
        <end position="444"/>
    </location>
</feature>
<dbReference type="CDD" id="cd00024">
    <property type="entry name" value="CD_CSD"/>
    <property type="match status" value="1"/>
</dbReference>
<dbReference type="EMBL" id="LR862145">
    <property type="protein sequence ID" value="CAD1825948.1"/>
    <property type="molecule type" value="Genomic_DNA"/>
</dbReference>
<dbReference type="Pfam" id="PF13975">
    <property type="entry name" value="gag-asp_proteas"/>
    <property type="match status" value="1"/>
</dbReference>
<dbReference type="GO" id="GO:0004190">
    <property type="term" value="F:aspartic-type endopeptidase activity"/>
    <property type="evidence" value="ECO:0007669"/>
    <property type="project" value="InterPro"/>
</dbReference>
<feature type="compositionally biased region" description="Polar residues" evidence="1">
    <location>
        <begin position="367"/>
        <end position="379"/>
    </location>
</feature>
<dbReference type="SMART" id="SM00298">
    <property type="entry name" value="CHROMO"/>
    <property type="match status" value="1"/>
</dbReference>
<reference evidence="3" key="1">
    <citation type="submission" date="2020-07" db="EMBL/GenBank/DDBJ databases">
        <authorList>
            <person name="Lin J."/>
        </authorList>
    </citation>
    <scope>NUCLEOTIDE SEQUENCE</scope>
</reference>
<feature type="compositionally biased region" description="Polar residues" evidence="1">
    <location>
        <begin position="221"/>
        <end position="233"/>
    </location>
</feature>
<feature type="region of interest" description="Disordered" evidence="1">
    <location>
        <begin position="208"/>
        <end position="233"/>
    </location>
</feature>
<dbReference type="Pfam" id="PF00385">
    <property type="entry name" value="Chromo"/>
    <property type="match status" value="1"/>
</dbReference>
<dbReference type="InterPro" id="IPR000953">
    <property type="entry name" value="Chromo/chromo_shadow_dom"/>
</dbReference>
<dbReference type="PROSITE" id="PS50013">
    <property type="entry name" value="CHROMO_2"/>
    <property type="match status" value="1"/>
</dbReference>
<feature type="region of interest" description="Disordered" evidence="1">
    <location>
        <begin position="419"/>
        <end position="444"/>
    </location>
</feature>
<proteinExistence type="predicted"/>
<sequence length="444" mass="49750">MGALRLLNALKGQVREKEKTPLPKESKHSELMYVDIKLNGKTTKAMVDTGATHNFIATGEAERLRLTLSKDGSRMKAVNSKAQPIAGLAKEVPVSIGSWTGKANFMSVSLDDFQVILGMEFLQSARGVPMPFLDALCMMGDESPYVVPVVRKTTDARQISTLHLKKGVKMCELTYVAALKLETGSGDETLTPPVVAKLLKEFKDVMPPELPKSLPPRRARSSTTNKSPFEIITGQQPSTPHTLVIGYTGISPSAYHLAKEWHRNTEIARAYLEKAARMMKKWADKDRWPRDYSKGDLVLVKLQPASLRVFRNVHKGLVRKYEGSFPIVGKVGKVSYCVQLPAWLKIHPVFHTSCLKPYHADREDPSRNSSTRPTPTISSVERRVDKILADRLRKLPSGAAEREFLVQWKNLPKAEASWEHEDALRHEEDKIREYQQKTSTDTSG</sequence>
<evidence type="ECO:0000259" key="2">
    <source>
        <dbReference type="PROSITE" id="PS50013"/>
    </source>
</evidence>
<dbReference type="InterPro" id="IPR056924">
    <property type="entry name" value="SH3_Tf2-1"/>
</dbReference>
<dbReference type="InterPro" id="IPR016197">
    <property type="entry name" value="Chromo-like_dom_sf"/>
</dbReference>
<organism evidence="3">
    <name type="scientific">Ananas comosus var. bracteatus</name>
    <name type="common">red pineapple</name>
    <dbReference type="NCBI Taxonomy" id="296719"/>
    <lineage>
        <taxon>Eukaryota</taxon>
        <taxon>Viridiplantae</taxon>
        <taxon>Streptophyta</taxon>
        <taxon>Embryophyta</taxon>
        <taxon>Tracheophyta</taxon>
        <taxon>Spermatophyta</taxon>
        <taxon>Magnoliopsida</taxon>
        <taxon>Liliopsida</taxon>
        <taxon>Poales</taxon>
        <taxon>Bromeliaceae</taxon>
        <taxon>Bromelioideae</taxon>
        <taxon>Ananas</taxon>
    </lineage>
</organism>